<evidence type="ECO:0000256" key="1">
    <source>
        <dbReference type="SAM" id="MobiDB-lite"/>
    </source>
</evidence>
<accession>A0A0L0NR99</accession>
<dbReference type="AlphaFoldDB" id="A0A0L0NR99"/>
<feature type="region of interest" description="Disordered" evidence="1">
    <location>
        <begin position="1"/>
        <end position="35"/>
    </location>
</feature>
<dbReference type="EMBL" id="LGST01000053">
    <property type="protein sequence ID" value="KND96573.1"/>
    <property type="molecule type" value="Genomic_DNA"/>
</dbReference>
<protein>
    <submittedName>
        <fullName evidence="2">Uncharacterized protein</fullName>
    </submittedName>
</protein>
<evidence type="ECO:0000313" key="3">
    <source>
        <dbReference type="Proteomes" id="UP000037122"/>
    </source>
</evidence>
<evidence type="ECO:0000313" key="2">
    <source>
        <dbReference type="EMBL" id="KND96573.1"/>
    </source>
</evidence>
<dbReference type="VEuPathDB" id="FungiDB:QG37_07112"/>
<proteinExistence type="predicted"/>
<organism evidence="2 3">
    <name type="scientific">Candidozyma auris</name>
    <name type="common">Yeast</name>
    <name type="synonym">Candida auris</name>
    <dbReference type="NCBI Taxonomy" id="498019"/>
    <lineage>
        <taxon>Eukaryota</taxon>
        <taxon>Fungi</taxon>
        <taxon>Dikarya</taxon>
        <taxon>Ascomycota</taxon>
        <taxon>Saccharomycotina</taxon>
        <taxon>Pichiomycetes</taxon>
        <taxon>Metschnikowiaceae</taxon>
        <taxon>Candidozyma</taxon>
    </lineage>
</organism>
<reference evidence="3" key="1">
    <citation type="journal article" date="2015" name="BMC Genomics">
        <title>Draft genome of a commonly misdiagnosed multidrug resistant pathogen Candida auris.</title>
        <authorList>
            <person name="Chatterjee S."/>
            <person name="Alampalli S.V."/>
            <person name="Nageshan R.K."/>
            <person name="Chettiar S.T."/>
            <person name="Joshi S."/>
            <person name="Tatu U.S."/>
        </authorList>
    </citation>
    <scope>NUCLEOTIDE SEQUENCE [LARGE SCALE GENOMIC DNA]</scope>
    <source>
        <strain evidence="3">6684</strain>
    </source>
</reference>
<comment type="caution">
    <text evidence="2">The sequence shown here is derived from an EMBL/GenBank/DDBJ whole genome shotgun (WGS) entry which is preliminary data.</text>
</comment>
<name>A0A0L0NR99_CANAR</name>
<sequence length="35" mass="3934">MEAAKRGEAMGSRKEAKGRGSLERGELEKWKVEMP</sequence>
<gene>
    <name evidence="2" type="ORF">QG37_07112</name>
</gene>
<dbReference type="Proteomes" id="UP000037122">
    <property type="component" value="Unassembled WGS sequence"/>
</dbReference>